<evidence type="ECO:0000256" key="8">
    <source>
        <dbReference type="SAM" id="Phobius"/>
    </source>
</evidence>
<comment type="caution">
    <text evidence="10">The sequence shown here is derived from an EMBL/GenBank/DDBJ whole genome shotgun (WGS) entry which is preliminary data.</text>
</comment>
<dbReference type="Proteomes" id="UP001167831">
    <property type="component" value="Unassembled WGS sequence"/>
</dbReference>
<keyword evidence="6 8" id="KW-0472">Membrane</keyword>
<dbReference type="AlphaFoldDB" id="A0AAW7JPS7"/>
<dbReference type="Proteomes" id="UP001168478">
    <property type="component" value="Unassembled WGS sequence"/>
</dbReference>
<dbReference type="GO" id="GO:0015031">
    <property type="term" value="P:protein transport"/>
    <property type="evidence" value="ECO:0007669"/>
    <property type="project" value="UniProtKB-KW"/>
</dbReference>
<name>A0AAW7JPS7_9BACT</name>
<dbReference type="GO" id="GO:0005886">
    <property type="term" value="C:plasma membrane"/>
    <property type="evidence" value="ECO:0007669"/>
    <property type="project" value="UniProtKB-SubCell"/>
</dbReference>
<keyword evidence="7" id="KW-0813">Transport</keyword>
<evidence type="ECO:0000313" key="9">
    <source>
        <dbReference type="EMBL" id="MDN0022968.1"/>
    </source>
</evidence>
<reference evidence="10" key="1">
    <citation type="submission" date="2023-06" db="EMBL/GenBank/DDBJ databases">
        <authorList>
            <person name="Zeman M."/>
            <person name="Kubasova T."/>
            <person name="Jahodarova E."/>
            <person name="Nykrynova M."/>
            <person name="Rychlik I."/>
        </authorList>
    </citation>
    <scope>NUCLEOTIDE SEQUENCE</scope>
    <source>
        <strain evidence="10">ET15</strain>
        <strain evidence="9">ET37</strain>
    </source>
</reference>
<evidence type="ECO:0000313" key="10">
    <source>
        <dbReference type="EMBL" id="MDN0025328.1"/>
    </source>
</evidence>
<evidence type="ECO:0000256" key="1">
    <source>
        <dbReference type="ARBA" id="ARBA00004162"/>
    </source>
</evidence>
<dbReference type="GO" id="GO:0022857">
    <property type="term" value="F:transmembrane transporter activity"/>
    <property type="evidence" value="ECO:0007669"/>
    <property type="project" value="InterPro"/>
</dbReference>
<protein>
    <submittedName>
        <fullName evidence="10">Biopolymer transporter ExbD</fullName>
    </submittedName>
</protein>
<evidence type="ECO:0000256" key="6">
    <source>
        <dbReference type="ARBA" id="ARBA00023136"/>
    </source>
</evidence>
<keyword evidence="5 8" id="KW-1133">Transmembrane helix</keyword>
<dbReference type="EMBL" id="JAUEIE010000007">
    <property type="protein sequence ID" value="MDN0022968.1"/>
    <property type="molecule type" value="Genomic_DNA"/>
</dbReference>
<evidence type="ECO:0000256" key="7">
    <source>
        <dbReference type="RuleBase" id="RU003879"/>
    </source>
</evidence>
<dbReference type="EMBL" id="JAUEIF010000005">
    <property type="protein sequence ID" value="MDN0025328.1"/>
    <property type="molecule type" value="Genomic_DNA"/>
</dbReference>
<comment type="subcellular location">
    <subcellularLocation>
        <location evidence="1">Cell membrane</location>
        <topology evidence="1">Single-pass membrane protein</topology>
    </subcellularLocation>
    <subcellularLocation>
        <location evidence="7">Cell membrane</location>
        <topology evidence="7">Single-pass type II membrane protein</topology>
    </subcellularLocation>
</comment>
<dbReference type="RefSeq" id="WP_289825507.1">
    <property type="nucleotide sequence ID" value="NZ_JAUEIE010000007.1"/>
</dbReference>
<accession>A0AAW7JPS7</accession>
<comment type="similarity">
    <text evidence="2 7">Belongs to the ExbD/TolR family.</text>
</comment>
<gene>
    <name evidence="9" type="ORF">QVN81_08045</name>
    <name evidence="10" type="ORF">QVN84_07340</name>
</gene>
<sequence>MQIRRHRRPEVPMLNTASLPDLIFTVLFFFMMVTHMRNVTPKVKYHVPEGKELTRLSKKNIIYYIYIGEPTQPANAPRQAHKTLIQLNNKYVTPADITDYMTFEMASMIPSERDRVMVSIKADRSTHMRIISDVRQALRQAGVRRISLSATGVNDKLIQK</sequence>
<organism evidence="10 12">
    <name type="scientific">Leyella lascolaii</name>
    <dbReference type="NCBI Taxonomy" id="1776379"/>
    <lineage>
        <taxon>Bacteria</taxon>
        <taxon>Pseudomonadati</taxon>
        <taxon>Bacteroidota</taxon>
        <taxon>Bacteroidia</taxon>
        <taxon>Bacteroidales</taxon>
        <taxon>Prevotellaceae</taxon>
        <taxon>Leyella</taxon>
    </lineage>
</organism>
<evidence type="ECO:0000313" key="12">
    <source>
        <dbReference type="Proteomes" id="UP001168478"/>
    </source>
</evidence>
<dbReference type="InterPro" id="IPR003400">
    <property type="entry name" value="ExbD"/>
</dbReference>
<proteinExistence type="inferred from homology"/>
<evidence type="ECO:0000256" key="2">
    <source>
        <dbReference type="ARBA" id="ARBA00005811"/>
    </source>
</evidence>
<keyword evidence="3" id="KW-1003">Cell membrane</keyword>
<evidence type="ECO:0000313" key="11">
    <source>
        <dbReference type="Proteomes" id="UP001167831"/>
    </source>
</evidence>
<dbReference type="Pfam" id="PF02472">
    <property type="entry name" value="ExbD"/>
    <property type="match status" value="1"/>
</dbReference>
<keyword evidence="4 7" id="KW-0812">Transmembrane</keyword>
<evidence type="ECO:0000256" key="3">
    <source>
        <dbReference type="ARBA" id="ARBA00022475"/>
    </source>
</evidence>
<evidence type="ECO:0000256" key="5">
    <source>
        <dbReference type="ARBA" id="ARBA00022989"/>
    </source>
</evidence>
<feature type="transmembrane region" description="Helical" evidence="8">
    <location>
        <begin position="12"/>
        <end position="33"/>
    </location>
</feature>
<keyword evidence="11" id="KW-1185">Reference proteome</keyword>
<reference evidence="10" key="2">
    <citation type="submission" date="2023-08" db="EMBL/GenBank/DDBJ databases">
        <title>Identification and characterization of horizontal gene transfer across gut microbiota members of farm animals based on homology search.</title>
        <authorList>
            <person name="Schwarzerova J."/>
            <person name="Nykrynova M."/>
            <person name="Jureckova K."/>
            <person name="Cejkova D."/>
            <person name="Rychlik I."/>
        </authorList>
    </citation>
    <scope>NUCLEOTIDE SEQUENCE</scope>
    <source>
        <strain evidence="10">ET15</strain>
        <strain evidence="9">ET37</strain>
    </source>
</reference>
<keyword evidence="7" id="KW-0653">Protein transport</keyword>
<evidence type="ECO:0000256" key="4">
    <source>
        <dbReference type="ARBA" id="ARBA00022692"/>
    </source>
</evidence>